<accession>A0A0E9VW90</accession>
<name>A0A0E9VW90_ANGAN</name>
<proteinExistence type="predicted"/>
<reference evidence="1" key="2">
    <citation type="journal article" date="2015" name="Fish Shellfish Immunol.">
        <title>Early steps in the European eel (Anguilla anguilla)-Vibrio vulnificus interaction in the gills: Role of the RtxA13 toxin.</title>
        <authorList>
            <person name="Callol A."/>
            <person name="Pajuelo D."/>
            <person name="Ebbesson L."/>
            <person name="Teles M."/>
            <person name="MacKenzie S."/>
            <person name="Amaro C."/>
        </authorList>
    </citation>
    <scope>NUCLEOTIDE SEQUENCE</scope>
</reference>
<reference evidence="1" key="1">
    <citation type="submission" date="2014-11" db="EMBL/GenBank/DDBJ databases">
        <authorList>
            <person name="Amaro Gonzalez C."/>
        </authorList>
    </citation>
    <scope>NUCLEOTIDE SEQUENCE</scope>
</reference>
<sequence>MVHRYKSALHSQTDKMHLSLKKASPAACRSYMVSFGNIFCFLSLPSHYCLRFSCC</sequence>
<protein>
    <submittedName>
        <fullName evidence="1">Uncharacterized protein</fullName>
    </submittedName>
</protein>
<dbReference type="EMBL" id="GBXM01026183">
    <property type="protein sequence ID" value="JAH82394.1"/>
    <property type="molecule type" value="Transcribed_RNA"/>
</dbReference>
<organism evidence="1">
    <name type="scientific">Anguilla anguilla</name>
    <name type="common">European freshwater eel</name>
    <name type="synonym">Muraena anguilla</name>
    <dbReference type="NCBI Taxonomy" id="7936"/>
    <lineage>
        <taxon>Eukaryota</taxon>
        <taxon>Metazoa</taxon>
        <taxon>Chordata</taxon>
        <taxon>Craniata</taxon>
        <taxon>Vertebrata</taxon>
        <taxon>Euteleostomi</taxon>
        <taxon>Actinopterygii</taxon>
        <taxon>Neopterygii</taxon>
        <taxon>Teleostei</taxon>
        <taxon>Anguilliformes</taxon>
        <taxon>Anguillidae</taxon>
        <taxon>Anguilla</taxon>
    </lineage>
</organism>
<evidence type="ECO:0000313" key="1">
    <source>
        <dbReference type="EMBL" id="JAH82394.1"/>
    </source>
</evidence>
<dbReference type="AlphaFoldDB" id="A0A0E9VW90"/>